<dbReference type="CDD" id="cd05233">
    <property type="entry name" value="SDR_c"/>
    <property type="match status" value="1"/>
</dbReference>
<comment type="caution">
    <text evidence="3">The sequence shown here is derived from an EMBL/GenBank/DDBJ whole genome shotgun (WGS) entry which is preliminary data.</text>
</comment>
<dbReference type="InterPro" id="IPR036291">
    <property type="entry name" value="NAD(P)-bd_dom_sf"/>
</dbReference>
<keyword evidence="2" id="KW-0560">Oxidoreductase</keyword>
<reference evidence="3 4" key="1">
    <citation type="submission" date="2020-07" db="EMBL/GenBank/DDBJ databases">
        <title>Description of Limosilactobacillus balticus sp. nov., Limosilactobacillus agrestis sp. nov., Limosilactobacillus albertensis sp. nov., Limosilactobacillus rudii sp. nov., Limosilactobacillus fastidiosus sp. nov., five novel Limosilactobacillus species isolated from the vertebrate gastrointestinal tract, and proposal of 6 subspecies of Limosilactobacillus reuteri adapted to the gastrointestinal tract of specific vertebrate hosts.</title>
        <authorList>
            <person name="Li F."/>
            <person name="Cheng C."/>
            <person name="Zheng J."/>
            <person name="Quevedo R.M."/>
            <person name="Li J."/>
            <person name="Roos S."/>
            <person name="Gaenzle M.G."/>
            <person name="Walter J."/>
        </authorList>
    </citation>
    <scope>NUCLEOTIDE SEQUENCE [LARGE SCALE GENOMIC DNA]</scope>
    <source>
        <strain evidence="3 4">RRLNB_1_1</strain>
    </source>
</reference>
<keyword evidence="4" id="KW-1185">Reference proteome</keyword>
<dbReference type="PRINTS" id="PR00080">
    <property type="entry name" value="SDRFAMILY"/>
</dbReference>
<name>A0A7W3Y905_9LACO</name>
<dbReference type="InterPro" id="IPR051122">
    <property type="entry name" value="SDR_DHRS6-like"/>
</dbReference>
<dbReference type="PANTHER" id="PTHR43477:SF1">
    <property type="entry name" value="DIHYDROANTICAPSIN 7-DEHYDROGENASE"/>
    <property type="match status" value="1"/>
</dbReference>
<dbReference type="Gene3D" id="3.40.50.720">
    <property type="entry name" value="NAD(P)-binding Rossmann-like Domain"/>
    <property type="match status" value="1"/>
</dbReference>
<dbReference type="GO" id="GO:0016491">
    <property type="term" value="F:oxidoreductase activity"/>
    <property type="evidence" value="ECO:0007669"/>
    <property type="project" value="UniProtKB-KW"/>
</dbReference>
<dbReference type="InterPro" id="IPR020904">
    <property type="entry name" value="Sc_DH/Rdtase_CS"/>
</dbReference>
<protein>
    <submittedName>
        <fullName evidence="3">SDR family oxidoreductase</fullName>
    </submittedName>
</protein>
<dbReference type="EMBL" id="JACIVC010000061">
    <property type="protein sequence ID" value="MBB1069988.1"/>
    <property type="molecule type" value="Genomic_DNA"/>
</dbReference>
<accession>A0A7W3Y905</accession>
<dbReference type="PROSITE" id="PS00061">
    <property type="entry name" value="ADH_SHORT"/>
    <property type="match status" value="1"/>
</dbReference>
<proteinExistence type="inferred from homology"/>
<evidence type="ECO:0000313" key="3">
    <source>
        <dbReference type="EMBL" id="MBB1069988.1"/>
    </source>
</evidence>
<sequence>MSDLTGKVAIVTACSRGIGFAIVKKFVEDGAIVYMAVRDSDKDINLTNKLHAENDHYRRVVYNAIDFSSYKPMVDEVVKDAGRIDILVNNFGTTDIAHDLTLTTGDPEKFFAIIKENIGSVYYGTRYAVEQMMKQKTGGSIVNISSVAGTTPDVSRLAYTTSKAAIDSLTRNIAVQYARQQIRCNAVLPGMVDTDAIKNLSKDFMETFLNNVPLGKFVEPEDIANAVAFLASDESRNITGELVPVCGGFGLPTPIYSDVISGKIKQN</sequence>
<dbReference type="Proteomes" id="UP000518316">
    <property type="component" value="Unassembled WGS sequence"/>
</dbReference>
<dbReference type="Pfam" id="PF13561">
    <property type="entry name" value="adh_short_C2"/>
    <property type="match status" value="1"/>
</dbReference>
<dbReference type="InterPro" id="IPR002347">
    <property type="entry name" value="SDR_fam"/>
</dbReference>
<evidence type="ECO:0000313" key="4">
    <source>
        <dbReference type="Proteomes" id="UP000518316"/>
    </source>
</evidence>
<dbReference type="GO" id="GO:0008206">
    <property type="term" value="P:bile acid metabolic process"/>
    <property type="evidence" value="ECO:0007669"/>
    <property type="project" value="UniProtKB-ARBA"/>
</dbReference>
<dbReference type="PANTHER" id="PTHR43477">
    <property type="entry name" value="DIHYDROANTICAPSIN 7-DEHYDROGENASE"/>
    <property type="match status" value="1"/>
</dbReference>
<dbReference type="AlphaFoldDB" id="A0A7W3Y905"/>
<dbReference type="RefSeq" id="WP_182598494.1">
    <property type="nucleotide sequence ID" value="NZ_JACIVC010000061.1"/>
</dbReference>
<evidence type="ECO:0000256" key="2">
    <source>
        <dbReference type="ARBA" id="ARBA00023002"/>
    </source>
</evidence>
<comment type="similarity">
    <text evidence="1">Belongs to the short-chain dehydrogenases/reductases (SDR) family.</text>
</comment>
<organism evidence="3 4">
    <name type="scientific">Limosilactobacillus albertensis</name>
    <dbReference type="NCBI Taxonomy" id="2759752"/>
    <lineage>
        <taxon>Bacteria</taxon>
        <taxon>Bacillati</taxon>
        <taxon>Bacillota</taxon>
        <taxon>Bacilli</taxon>
        <taxon>Lactobacillales</taxon>
        <taxon>Lactobacillaceae</taxon>
        <taxon>Limosilactobacillus</taxon>
    </lineage>
</organism>
<gene>
    <name evidence="3" type="ORF">H5S40_07475</name>
</gene>
<dbReference type="PRINTS" id="PR00081">
    <property type="entry name" value="GDHRDH"/>
</dbReference>
<dbReference type="SUPFAM" id="SSF51735">
    <property type="entry name" value="NAD(P)-binding Rossmann-fold domains"/>
    <property type="match status" value="1"/>
</dbReference>
<evidence type="ECO:0000256" key="1">
    <source>
        <dbReference type="ARBA" id="ARBA00006484"/>
    </source>
</evidence>
<dbReference type="FunFam" id="3.40.50.720:FF:000084">
    <property type="entry name" value="Short-chain dehydrogenase reductase"/>
    <property type="match status" value="1"/>
</dbReference>